<dbReference type="Gene3D" id="3.40.50.2000">
    <property type="entry name" value="Glycogen Phosphorylase B"/>
    <property type="match status" value="2"/>
</dbReference>
<evidence type="ECO:0000313" key="1">
    <source>
        <dbReference type="EMBL" id="OZC04688.1"/>
    </source>
</evidence>
<gene>
    <name evidence="1" type="ORF">BSZ36_10360</name>
</gene>
<dbReference type="GO" id="GO:0016757">
    <property type="term" value="F:glycosyltransferase activity"/>
    <property type="evidence" value="ECO:0007669"/>
    <property type="project" value="TreeGrafter"/>
</dbReference>
<comment type="caution">
    <text evidence="1">The sequence shown here is derived from an EMBL/GenBank/DDBJ whole genome shotgun (WGS) entry which is preliminary data.</text>
</comment>
<protein>
    <recommendedName>
        <fullName evidence="3">Glycosyl transferase family 1</fullName>
    </recommendedName>
</protein>
<dbReference type="Pfam" id="PF13692">
    <property type="entry name" value="Glyco_trans_1_4"/>
    <property type="match status" value="1"/>
</dbReference>
<dbReference type="InParanoid" id="A0A259U4C4"/>
<organism evidence="1 2">
    <name type="scientific">Rubricoccus marinus</name>
    <dbReference type="NCBI Taxonomy" id="716817"/>
    <lineage>
        <taxon>Bacteria</taxon>
        <taxon>Pseudomonadati</taxon>
        <taxon>Rhodothermota</taxon>
        <taxon>Rhodothermia</taxon>
        <taxon>Rhodothermales</taxon>
        <taxon>Rubricoccaceae</taxon>
        <taxon>Rubricoccus</taxon>
    </lineage>
</organism>
<dbReference type="FunCoup" id="A0A259U4C4">
    <property type="interactions" value="20"/>
</dbReference>
<dbReference type="AlphaFoldDB" id="A0A259U4C4"/>
<accession>A0A259U4C4</accession>
<name>A0A259U4C4_9BACT</name>
<dbReference type="InterPro" id="IPR050194">
    <property type="entry name" value="Glycosyltransferase_grp1"/>
</dbReference>
<dbReference type="CDD" id="cd03801">
    <property type="entry name" value="GT4_PimA-like"/>
    <property type="match status" value="1"/>
</dbReference>
<dbReference type="SUPFAM" id="SSF53756">
    <property type="entry name" value="UDP-Glycosyltransferase/glycogen phosphorylase"/>
    <property type="match status" value="1"/>
</dbReference>
<dbReference type="Proteomes" id="UP000216446">
    <property type="component" value="Unassembled WGS sequence"/>
</dbReference>
<sequence>MPTVLLVHNFYQQPGGEDRVFDIEGGLLEAAGHRVLRYTLTNEDVDGMGRAALAARTVWSRDAYREVLDIVEREGVDVVHVHNTLPLASPSVYHAAQDGGAAVVQTLHNFRLICAGALLLRDGHICHDCVGTRLALPAIRHACYRGSTAATAAVVATTAIHKAAGTYASKVDRYIALSDFARGLFIEGGLPEALIVTKPNALLAEPSLGPGGDFALFGGRLDSNKGIQVMLDAWRNHPDLPPLKIAGDGAMAPEVRAAASGDPRIEWLGWKSSDEMRELMGRAAVLVAPSLSYEGWPLVVIEAMGQGTPVVATNHGVFPEMIVDGVTGHLVKRDDPHALAAGVRALLADREALQETRRATWKLYRERFTRRINYLQLRAIYADAIAHRRAHA</sequence>
<proteinExistence type="predicted"/>
<evidence type="ECO:0008006" key="3">
    <source>
        <dbReference type="Google" id="ProtNLM"/>
    </source>
</evidence>
<dbReference type="PANTHER" id="PTHR45947:SF13">
    <property type="entry name" value="TRANSFERASE"/>
    <property type="match status" value="1"/>
</dbReference>
<evidence type="ECO:0000313" key="2">
    <source>
        <dbReference type="Proteomes" id="UP000216446"/>
    </source>
</evidence>
<dbReference type="EMBL" id="MQWB01000001">
    <property type="protein sequence ID" value="OZC04688.1"/>
    <property type="molecule type" value="Genomic_DNA"/>
</dbReference>
<keyword evidence="2" id="KW-1185">Reference proteome</keyword>
<reference evidence="1 2" key="1">
    <citation type="submission" date="2016-11" db="EMBL/GenBank/DDBJ databases">
        <title>Study of marine rhodopsin-containing bacteria.</title>
        <authorList>
            <person name="Yoshizawa S."/>
            <person name="Kumagai Y."/>
            <person name="Kogure K."/>
        </authorList>
    </citation>
    <scope>NUCLEOTIDE SEQUENCE [LARGE SCALE GENOMIC DNA]</scope>
    <source>
        <strain evidence="1 2">SG-29</strain>
    </source>
</reference>
<dbReference type="PANTHER" id="PTHR45947">
    <property type="entry name" value="SULFOQUINOVOSYL TRANSFERASE SQD2"/>
    <property type="match status" value="1"/>
</dbReference>